<name>A0A1Y6CTC2_9BACT</name>
<feature type="domain" description="Gfo/Idh/MocA-like oxidoreductase N-terminal" evidence="1">
    <location>
        <begin position="2"/>
        <end position="121"/>
    </location>
</feature>
<proteinExistence type="predicted"/>
<dbReference type="RefSeq" id="WP_132324741.1">
    <property type="nucleotide sequence ID" value="NZ_FWZT01000029.1"/>
</dbReference>
<evidence type="ECO:0000313" key="4">
    <source>
        <dbReference type="Proteomes" id="UP000192907"/>
    </source>
</evidence>
<dbReference type="Gene3D" id="3.30.360.10">
    <property type="entry name" value="Dihydrodipicolinate Reductase, domain 2"/>
    <property type="match status" value="1"/>
</dbReference>
<dbReference type="SUPFAM" id="SSF55347">
    <property type="entry name" value="Glyceraldehyde-3-phosphate dehydrogenase-like, C-terminal domain"/>
    <property type="match status" value="1"/>
</dbReference>
<dbReference type="OrthoDB" id="5289637at2"/>
<dbReference type="Proteomes" id="UP000192907">
    <property type="component" value="Unassembled WGS sequence"/>
</dbReference>
<reference evidence="4" key="1">
    <citation type="submission" date="2017-04" db="EMBL/GenBank/DDBJ databases">
        <authorList>
            <person name="Varghese N."/>
            <person name="Submissions S."/>
        </authorList>
    </citation>
    <scope>NUCLEOTIDE SEQUENCE [LARGE SCALE GENOMIC DNA]</scope>
    <source>
        <strain evidence="4">RKEM611</strain>
    </source>
</reference>
<evidence type="ECO:0000313" key="3">
    <source>
        <dbReference type="EMBL" id="SMF75549.1"/>
    </source>
</evidence>
<accession>A0A1Y6CTC2</accession>
<gene>
    <name evidence="3" type="ORF">SAMN06296036_12948</name>
</gene>
<organism evidence="3 4">
    <name type="scientific">Pseudobacteriovorax antillogorgiicola</name>
    <dbReference type="NCBI Taxonomy" id="1513793"/>
    <lineage>
        <taxon>Bacteria</taxon>
        <taxon>Pseudomonadati</taxon>
        <taxon>Bdellovibrionota</taxon>
        <taxon>Oligoflexia</taxon>
        <taxon>Oligoflexales</taxon>
        <taxon>Pseudobacteriovoracaceae</taxon>
        <taxon>Pseudobacteriovorax</taxon>
    </lineage>
</organism>
<dbReference type="SUPFAM" id="SSF51735">
    <property type="entry name" value="NAD(P)-binding Rossmann-fold domains"/>
    <property type="match status" value="1"/>
</dbReference>
<dbReference type="PANTHER" id="PTHR43377">
    <property type="entry name" value="BILIVERDIN REDUCTASE A"/>
    <property type="match status" value="1"/>
</dbReference>
<dbReference type="EMBL" id="FWZT01000029">
    <property type="protein sequence ID" value="SMF75549.1"/>
    <property type="molecule type" value="Genomic_DNA"/>
</dbReference>
<protein>
    <submittedName>
        <fullName evidence="3">Predicted dehydrogenase</fullName>
    </submittedName>
</protein>
<dbReference type="Gene3D" id="3.40.50.720">
    <property type="entry name" value="NAD(P)-binding Rossmann-like Domain"/>
    <property type="match status" value="1"/>
</dbReference>
<sequence>MIRVAVVGFGYWGPNLVRNAIANDDLELVVVADIDKDKLSRCNRLYPSVPTSIDIEEVITEKSIDAIIIATPVHTHFNLCKLSLEAGKHVLVEKPFASSSIECLELVTLAEAKNLTIMVDHTFLYSPAVQVIKEKIQSGEIGKLTYFDSTRINLGLFQNDVNVIWDLAPHDLSILFAITQKIPCRVLANGKSHEGEQENIAYMTLQYDDDFIAHFHFSWISPVKVRRTFIGGNQKMIVYDDVEPTEKVKIYDSNYKVLESKEQQKEKLYEYRIGDIHVPKIRNSEPLAAVMRDFSHSIRNRSEPVSNSKIGLNVIKVIEAAQVSIELGGAAVEVDLL</sequence>
<dbReference type="InterPro" id="IPR000683">
    <property type="entry name" value="Gfo/Idh/MocA-like_OxRdtase_N"/>
</dbReference>
<dbReference type="InterPro" id="IPR036291">
    <property type="entry name" value="NAD(P)-bd_dom_sf"/>
</dbReference>
<dbReference type="Pfam" id="PF01408">
    <property type="entry name" value="GFO_IDH_MocA"/>
    <property type="match status" value="1"/>
</dbReference>
<evidence type="ECO:0000259" key="1">
    <source>
        <dbReference type="Pfam" id="PF01408"/>
    </source>
</evidence>
<feature type="domain" description="GFO/IDH/MocA-like oxidoreductase" evidence="2">
    <location>
        <begin position="130"/>
        <end position="236"/>
    </location>
</feature>
<dbReference type="Pfam" id="PF22725">
    <property type="entry name" value="GFO_IDH_MocA_C3"/>
    <property type="match status" value="1"/>
</dbReference>
<dbReference type="GO" id="GO:0000166">
    <property type="term" value="F:nucleotide binding"/>
    <property type="evidence" value="ECO:0007669"/>
    <property type="project" value="InterPro"/>
</dbReference>
<dbReference type="STRING" id="1513793.SAMN06296036_12948"/>
<dbReference type="AlphaFoldDB" id="A0A1Y6CTC2"/>
<dbReference type="PANTHER" id="PTHR43377:SF6">
    <property type="entry name" value="GFO_IDH_MOCA-LIKE OXIDOREDUCTASE N-TERMINAL DOMAIN-CONTAINING PROTEIN"/>
    <property type="match status" value="1"/>
</dbReference>
<dbReference type="InterPro" id="IPR051450">
    <property type="entry name" value="Gfo/Idh/MocA_Oxidoreductases"/>
</dbReference>
<keyword evidence="4" id="KW-1185">Reference proteome</keyword>
<evidence type="ECO:0000259" key="2">
    <source>
        <dbReference type="Pfam" id="PF22725"/>
    </source>
</evidence>
<dbReference type="InterPro" id="IPR055170">
    <property type="entry name" value="GFO_IDH_MocA-like_dom"/>
</dbReference>